<evidence type="ECO:0000313" key="3">
    <source>
        <dbReference type="Proteomes" id="UP000268014"/>
    </source>
</evidence>
<accession>A0A0N4X0G2</accession>
<dbReference type="WBParaSite" id="HPLM_0001774301-mRNA-1">
    <property type="protein sequence ID" value="HPLM_0001774301-mRNA-1"/>
    <property type="gene ID" value="HPLM_0001774301"/>
</dbReference>
<evidence type="ECO:0000313" key="4">
    <source>
        <dbReference type="WBParaSite" id="HPLM_0001774301-mRNA-1"/>
    </source>
</evidence>
<dbReference type="OrthoDB" id="10414077at2759"/>
<dbReference type="EMBL" id="UZAF01020126">
    <property type="protein sequence ID" value="VDO66707.1"/>
    <property type="molecule type" value="Genomic_DNA"/>
</dbReference>
<evidence type="ECO:0000256" key="1">
    <source>
        <dbReference type="SAM" id="MobiDB-lite"/>
    </source>
</evidence>
<sequence length="250" mass="28678">MHSQRRKVDDLQKIKQRLRSLQAALLTLKKPADLFNSIVNVTREVMLLCSTHSHFRSQAHRNASSSEKWRERKRDVEILGAETENCELPFFSPRQHLRVLHASTPILIALGKLSNAAWNTMLDQPLHYEDAKGNTQPVLIRMETVEDIVVDQLASIKDFYAELRILQTTIIQNELQERKLDEQIVLASLNAVKNSVNELAKRMDSYPMRPFLRANDSSTDAQHNRAPEETRSCQARSGRKNKNKTSGTRL</sequence>
<dbReference type="Proteomes" id="UP000268014">
    <property type="component" value="Unassembled WGS sequence"/>
</dbReference>
<organism evidence="4">
    <name type="scientific">Haemonchus placei</name>
    <name type="common">Barber's pole worm</name>
    <dbReference type="NCBI Taxonomy" id="6290"/>
    <lineage>
        <taxon>Eukaryota</taxon>
        <taxon>Metazoa</taxon>
        <taxon>Ecdysozoa</taxon>
        <taxon>Nematoda</taxon>
        <taxon>Chromadorea</taxon>
        <taxon>Rhabditida</taxon>
        <taxon>Rhabditina</taxon>
        <taxon>Rhabditomorpha</taxon>
        <taxon>Strongyloidea</taxon>
        <taxon>Trichostrongylidae</taxon>
        <taxon>Haemonchus</taxon>
    </lineage>
</organism>
<feature type="region of interest" description="Disordered" evidence="1">
    <location>
        <begin position="210"/>
        <end position="250"/>
    </location>
</feature>
<feature type="compositionally biased region" description="Basic and acidic residues" evidence="1">
    <location>
        <begin position="222"/>
        <end position="231"/>
    </location>
</feature>
<evidence type="ECO:0000313" key="2">
    <source>
        <dbReference type="EMBL" id="VDO66707.1"/>
    </source>
</evidence>
<reference evidence="2 3" key="2">
    <citation type="submission" date="2018-11" db="EMBL/GenBank/DDBJ databases">
        <authorList>
            <consortium name="Pathogen Informatics"/>
        </authorList>
    </citation>
    <scope>NUCLEOTIDE SEQUENCE [LARGE SCALE GENOMIC DNA]</scope>
    <source>
        <strain evidence="2 3">MHpl1</strain>
    </source>
</reference>
<gene>
    <name evidence="2" type="ORF">HPLM_LOCUS17735</name>
</gene>
<dbReference type="OMA" id="GAETENC"/>
<protein>
    <submittedName>
        <fullName evidence="4">t-SNARE coiled-coil homology domain-containing protein</fullName>
    </submittedName>
</protein>
<name>A0A0N4X0G2_HAEPC</name>
<keyword evidence="3" id="KW-1185">Reference proteome</keyword>
<proteinExistence type="predicted"/>
<dbReference type="AlphaFoldDB" id="A0A0N4X0G2"/>
<reference evidence="4" key="1">
    <citation type="submission" date="2017-02" db="UniProtKB">
        <authorList>
            <consortium name="WormBaseParasite"/>
        </authorList>
    </citation>
    <scope>IDENTIFICATION</scope>
</reference>